<organism evidence="1 2">
    <name type="scientific">Coprinellus micaceus</name>
    <name type="common">Glistening ink-cap mushroom</name>
    <name type="synonym">Coprinus micaceus</name>
    <dbReference type="NCBI Taxonomy" id="71717"/>
    <lineage>
        <taxon>Eukaryota</taxon>
        <taxon>Fungi</taxon>
        <taxon>Dikarya</taxon>
        <taxon>Basidiomycota</taxon>
        <taxon>Agaricomycotina</taxon>
        <taxon>Agaricomycetes</taxon>
        <taxon>Agaricomycetidae</taxon>
        <taxon>Agaricales</taxon>
        <taxon>Agaricineae</taxon>
        <taxon>Psathyrellaceae</taxon>
        <taxon>Coprinellus</taxon>
    </lineage>
</organism>
<name>A0A4Y7U1K4_COPMI</name>
<gene>
    <name evidence="1" type="ORF">FA13DRAFT_57440</name>
</gene>
<protein>
    <submittedName>
        <fullName evidence="1">Uncharacterized protein</fullName>
    </submittedName>
</protein>
<dbReference type="Proteomes" id="UP000298030">
    <property type="component" value="Unassembled WGS sequence"/>
</dbReference>
<proteinExistence type="predicted"/>
<comment type="caution">
    <text evidence="1">The sequence shown here is derived from an EMBL/GenBank/DDBJ whole genome shotgun (WGS) entry which is preliminary data.</text>
</comment>
<reference evidence="1 2" key="1">
    <citation type="journal article" date="2019" name="Nat. Ecol. Evol.">
        <title>Megaphylogeny resolves global patterns of mushroom evolution.</title>
        <authorList>
            <person name="Varga T."/>
            <person name="Krizsan K."/>
            <person name="Foldi C."/>
            <person name="Dima B."/>
            <person name="Sanchez-Garcia M."/>
            <person name="Sanchez-Ramirez S."/>
            <person name="Szollosi G.J."/>
            <person name="Szarkandi J.G."/>
            <person name="Papp V."/>
            <person name="Albert L."/>
            <person name="Andreopoulos W."/>
            <person name="Angelini C."/>
            <person name="Antonin V."/>
            <person name="Barry K.W."/>
            <person name="Bougher N.L."/>
            <person name="Buchanan P."/>
            <person name="Buyck B."/>
            <person name="Bense V."/>
            <person name="Catcheside P."/>
            <person name="Chovatia M."/>
            <person name="Cooper J."/>
            <person name="Damon W."/>
            <person name="Desjardin D."/>
            <person name="Finy P."/>
            <person name="Geml J."/>
            <person name="Haridas S."/>
            <person name="Hughes K."/>
            <person name="Justo A."/>
            <person name="Karasinski D."/>
            <person name="Kautmanova I."/>
            <person name="Kiss B."/>
            <person name="Kocsube S."/>
            <person name="Kotiranta H."/>
            <person name="LaButti K.M."/>
            <person name="Lechner B.E."/>
            <person name="Liimatainen K."/>
            <person name="Lipzen A."/>
            <person name="Lukacs Z."/>
            <person name="Mihaltcheva S."/>
            <person name="Morgado L.N."/>
            <person name="Niskanen T."/>
            <person name="Noordeloos M.E."/>
            <person name="Ohm R.A."/>
            <person name="Ortiz-Santana B."/>
            <person name="Ovrebo C."/>
            <person name="Racz N."/>
            <person name="Riley R."/>
            <person name="Savchenko A."/>
            <person name="Shiryaev A."/>
            <person name="Soop K."/>
            <person name="Spirin V."/>
            <person name="Szebenyi C."/>
            <person name="Tomsovsky M."/>
            <person name="Tulloss R.E."/>
            <person name="Uehling J."/>
            <person name="Grigoriev I.V."/>
            <person name="Vagvolgyi C."/>
            <person name="Papp T."/>
            <person name="Martin F.M."/>
            <person name="Miettinen O."/>
            <person name="Hibbett D.S."/>
            <person name="Nagy L.G."/>
        </authorList>
    </citation>
    <scope>NUCLEOTIDE SEQUENCE [LARGE SCALE GENOMIC DNA]</scope>
    <source>
        <strain evidence="1 2">FP101781</strain>
    </source>
</reference>
<dbReference type="EMBL" id="QPFP01000001">
    <property type="protein sequence ID" value="TEB40154.1"/>
    <property type="molecule type" value="Genomic_DNA"/>
</dbReference>
<accession>A0A4Y7U1K4</accession>
<keyword evidence="2" id="KW-1185">Reference proteome</keyword>
<evidence type="ECO:0000313" key="2">
    <source>
        <dbReference type="Proteomes" id="UP000298030"/>
    </source>
</evidence>
<dbReference type="AlphaFoldDB" id="A0A4Y7U1K4"/>
<sequence>MLATSPTLPSCSTQIAPRRFSRWRRLGLLRSPCIRLFWPGLSLCQSHVIGGHQETPRFNLKHGAVDHRPPYWPRNTNQRGSWQVRYGLP</sequence>
<evidence type="ECO:0000313" key="1">
    <source>
        <dbReference type="EMBL" id="TEB40154.1"/>
    </source>
</evidence>